<evidence type="ECO:0000313" key="2">
    <source>
        <dbReference type="EMBL" id="OUC45816.1"/>
    </source>
</evidence>
<feature type="transmembrane region" description="Helical" evidence="1">
    <location>
        <begin position="86"/>
        <end position="108"/>
    </location>
</feature>
<sequence>MIIFKVHFSELCNVSVDALGDDFHASPIPIDTVDEPDLQFRMMELPLIKTGVLALVDQLVVTIRSFHVSHIVEVTRRGKSEMCVTVLQTVYMLGLLVAVGFTMGGMLLPMWVESSDDGIGYAVGLFLNCTKLGDEVDFNHCRKIWDDLTLAEQLGAGAMFLSCATCAVAFAWSCIAYYGICCRRCMTQPLPYVTALAFVLDLTGIICIAHDREIGQIEDLTSDKELGLSIWLCVAGVAVLLFDTLVASGLALSSILCPC</sequence>
<protein>
    <submittedName>
        <fullName evidence="2">Uncharacterized protein</fullName>
    </submittedName>
</protein>
<keyword evidence="1" id="KW-0472">Membrane</keyword>
<dbReference type="EMBL" id="LVZM01008336">
    <property type="protein sequence ID" value="OUC45816.1"/>
    <property type="molecule type" value="Genomic_DNA"/>
</dbReference>
<name>A0A1Y3EPN8_9BILA</name>
<evidence type="ECO:0000313" key="3">
    <source>
        <dbReference type="Proteomes" id="UP000243006"/>
    </source>
</evidence>
<dbReference type="Proteomes" id="UP000243006">
    <property type="component" value="Unassembled WGS sequence"/>
</dbReference>
<proteinExistence type="predicted"/>
<dbReference type="AlphaFoldDB" id="A0A1Y3EPN8"/>
<dbReference type="PANTHER" id="PTHR37446">
    <property type="entry name" value="CLAUDIN-LIKE IN CAENORHABDITIS"/>
    <property type="match status" value="1"/>
</dbReference>
<gene>
    <name evidence="2" type="ORF">D917_08196</name>
</gene>
<dbReference type="PANTHER" id="PTHR37446:SF1">
    <property type="entry name" value="CLAUDIN"/>
    <property type="match status" value="1"/>
</dbReference>
<reference evidence="2 3" key="1">
    <citation type="submission" date="2015-04" db="EMBL/GenBank/DDBJ databases">
        <title>Draft genome of the roundworm Trichinella nativa.</title>
        <authorList>
            <person name="Mitreva M."/>
        </authorList>
    </citation>
    <scope>NUCLEOTIDE SEQUENCE [LARGE SCALE GENOMIC DNA]</scope>
    <source>
        <strain evidence="2 3">ISS45</strain>
    </source>
</reference>
<organism evidence="2 3">
    <name type="scientific">Trichinella nativa</name>
    <dbReference type="NCBI Taxonomy" id="6335"/>
    <lineage>
        <taxon>Eukaryota</taxon>
        <taxon>Metazoa</taxon>
        <taxon>Ecdysozoa</taxon>
        <taxon>Nematoda</taxon>
        <taxon>Enoplea</taxon>
        <taxon>Dorylaimia</taxon>
        <taxon>Trichinellida</taxon>
        <taxon>Trichinellidae</taxon>
        <taxon>Trichinella</taxon>
    </lineage>
</organism>
<feature type="transmembrane region" description="Helical" evidence="1">
    <location>
        <begin position="190"/>
        <end position="209"/>
    </location>
</feature>
<dbReference type="Gene3D" id="1.20.140.150">
    <property type="match status" value="1"/>
</dbReference>
<evidence type="ECO:0000256" key="1">
    <source>
        <dbReference type="SAM" id="Phobius"/>
    </source>
</evidence>
<comment type="caution">
    <text evidence="2">The sequence shown here is derived from an EMBL/GenBank/DDBJ whole genome shotgun (WGS) entry which is preliminary data.</text>
</comment>
<feature type="transmembrane region" description="Helical" evidence="1">
    <location>
        <begin position="229"/>
        <end position="257"/>
    </location>
</feature>
<keyword evidence="1" id="KW-1133">Transmembrane helix</keyword>
<feature type="transmembrane region" description="Helical" evidence="1">
    <location>
        <begin position="154"/>
        <end position="178"/>
    </location>
</feature>
<keyword evidence="1" id="KW-0812">Transmembrane</keyword>
<accession>A0A1Y3EPN8</accession>